<dbReference type="PROSITE" id="PS51819">
    <property type="entry name" value="VOC"/>
    <property type="match status" value="1"/>
</dbReference>
<dbReference type="GeneID" id="87106441"/>
<accession>I2F308</accession>
<dbReference type="STRING" id="660470.Theba_0592"/>
<dbReference type="Pfam" id="PF00903">
    <property type="entry name" value="Glyoxalase"/>
    <property type="match status" value="1"/>
</dbReference>
<proteinExistence type="predicted"/>
<dbReference type="AlphaFoldDB" id="I2F308"/>
<protein>
    <submittedName>
        <fullName evidence="2">Glyoxalase/Bleomycin resistance protein/Dioxygenase superfamily</fullName>
    </submittedName>
</protein>
<dbReference type="Gene3D" id="3.10.180.10">
    <property type="entry name" value="2,3-Dihydroxybiphenyl 1,2-Dioxygenase, domain 1"/>
    <property type="match status" value="1"/>
</dbReference>
<dbReference type="Proteomes" id="UP000002881">
    <property type="component" value="Chromosome"/>
</dbReference>
<reference evidence="2 3" key="1">
    <citation type="journal article" date="2012" name="Genome Biol. Evol.">
        <title>Genome Sequence of the Mesophilic Thermotogales Bacterium Mesotoga prima MesG1.Ag.4.2 Reveals the Largest Thermotogales Genome To Date.</title>
        <authorList>
            <person name="Zhaxybayeva O."/>
            <person name="Swithers K.S."/>
            <person name="Foght J."/>
            <person name="Green A.G."/>
            <person name="Bruce D."/>
            <person name="Detter C."/>
            <person name="Han S."/>
            <person name="Teshima H."/>
            <person name="Han J."/>
            <person name="Woyke T."/>
            <person name="Pitluck S."/>
            <person name="Nolan M."/>
            <person name="Ivanova N."/>
            <person name="Pati A."/>
            <person name="Land M.L."/>
            <person name="Dlutek M."/>
            <person name="Doolittle W.F."/>
            <person name="Noll K.M."/>
            <person name="Nesbo C.L."/>
        </authorList>
    </citation>
    <scope>NUCLEOTIDE SEQUENCE [LARGE SCALE GENOMIC DNA]</scope>
    <source>
        <strain evidence="3">mesG1.Ag.4.2</strain>
    </source>
</reference>
<keyword evidence="2" id="KW-0223">Dioxygenase</keyword>
<keyword evidence="2" id="KW-0560">Oxidoreductase</keyword>
<organism evidence="2 3">
    <name type="scientific">Mesotoga prima MesG1.Ag.4.2</name>
    <dbReference type="NCBI Taxonomy" id="660470"/>
    <lineage>
        <taxon>Bacteria</taxon>
        <taxon>Thermotogati</taxon>
        <taxon>Thermotogota</taxon>
        <taxon>Thermotogae</taxon>
        <taxon>Kosmotogales</taxon>
        <taxon>Kosmotogaceae</taxon>
        <taxon>Mesotoga</taxon>
    </lineage>
</organism>
<dbReference type="HOGENOM" id="CLU_141587_0_0_0"/>
<name>I2F308_9BACT</name>
<dbReference type="KEGG" id="mpg:Theba_0592"/>
<feature type="domain" description="VOC" evidence="1">
    <location>
        <begin position="3"/>
        <end position="115"/>
    </location>
</feature>
<keyword evidence="3" id="KW-1185">Reference proteome</keyword>
<gene>
    <name evidence="2" type="ORF">Theba_0592</name>
</gene>
<dbReference type="EMBL" id="CP003532">
    <property type="protein sequence ID" value="AFK06311.1"/>
    <property type="molecule type" value="Genomic_DNA"/>
</dbReference>
<dbReference type="SUPFAM" id="SSF54593">
    <property type="entry name" value="Glyoxalase/Bleomycin resistance protein/Dihydroxybiphenyl dioxygenase"/>
    <property type="match status" value="1"/>
</dbReference>
<evidence type="ECO:0000259" key="1">
    <source>
        <dbReference type="PROSITE" id="PS51819"/>
    </source>
</evidence>
<dbReference type="RefSeq" id="WP_014730398.1">
    <property type="nucleotide sequence ID" value="NC_017934.1"/>
</dbReference>
<dbReference type="InterPro" id="IPR037523">
    <property type="entry name" value="VOC_core"/>
</dbReference>
<evidence type="ECO:0000313" key="2">
    <source>
        <dbReference type="EMBL" id="AFK06311.1"/>
    </source>
</evidence>
<sequence length="116" mass="13291">MNIENSIVFFGTEDLGLTNSFYVSLLGLKLYKDQNSCQIFLTQGGGMIGFCNHLNLDSQRNNSIITLLTNEVDEFYRKLKDAGVTCSEPTVSQEFKIYHFFTKDPNGYRLEIQKFL</sequence>
<dbReference type="eggNOG" id="COG0346">
    <property type="taxonomic scope" value="Bacteria"/>
</dbReference>
<dbReference type="InterPro" id="IPR029068">
    <property type="entry name" value="Glyas_Bleomycin-R_OHBP_Dase"/>
</dbReference>
<dbReference type="InterPro" id="IPR004360">
    <property type="entry name" value="Glyas_Fos-R_dOase_dom"/>
</dbReference>
<evidence type="ECO:0000313" key="3">
    <source>
        <dbReference type="Proteomes" id="UP000002881"/>
    </source>
</evidence>
<dbReference type="GO" id="GO:0051213">
    <property type="term" value="F:dioxygenase activity"/>
    <property type="evidence" value="ECO:0007669"/>
    <property type="project" value="UniProtKB-KW"/>
</dbReference>